<feature type="repeat" description="TPR" evidence="1">
    <location>
        <begin position="17"/>
        <end position="50"/>
    </location>
</feature>
<dbReference type="SMART" id="SM00671">
    <property type="entry name" value="SEL1"/>
    <property type="match status" value="2"/>
</dbReference>
<dbReference type="EMBL" id="LWID01000001">
    <property type="protein sequence ID" value="MDG6894811.1"/>
    <property type="molecule type" value="Genomic_DNA"/>
</dbReference>
<evidence type="ECO:0008006" key="5">
    <source>
        <dbReference type="Google" id="ProtNLM"/>
    </source>
</evidence>
<feature type="chain" id="PRO_5040986543" description="Sel1 repeat-containing protein" evidence="2">
    <location>
        <begin position="25"/>
        <end position="215"/>
    </location>
</feature>
<proteinExistence type="predicted"/>
<keyword evidence="1" id="KW-0802">TPR repeat</keyword>
<protein>
    <recommendedName>
        <fullName evidence="5">Sel1 repeat-containing protein</fullName>
    </recommendedName>
</protein>
<dbReference type="Gene3D" id="1.25.40.10">
    <property type="entry name" value="Tetratricopeptide repeat domain"/>
    <property type="match status" value="1"/>
</dbReference>
<evidence type="ECO:0000256" key="2">
    <source>
        <dbReference type="SAM" id="SignalP"/>
    </source>
</evidence>
<gene>
    <name evidence="3" type="ORF">A6A20_04030</name>
</gene>
<evidence type="ECO:0000256" key="1">
    <source>
        <dbReference type="PROSITE-ProRule" id="PRU00339"/>
    </source>
</evidence>
<dbReference type="InterPro" id="IPR019734">
    <property type="entry name" value="TPR_rpt"/>
</dbReference>
<organism evidence="3 4">
    <name type="scientific">Volucribacter amazonae</name>
    <dbReference type="NCBI Taxonomy" id="256731"/>
    <lineage>
        <taxon>Bacteria</taxon>
        <taxon>Pseudomonadati</taxon>
        <taxon>Pseudomonadota</taxon>
        <taxon>Gammaproteobacteria</taxon>
        <taxon>Pasteurellales</taxon>
        <taxon>Pasteurellaceae</taxon>
        <taxon>Volucribacter</taxon>
    </lineage>
</organism>
<name>A0A9X4PC26_9PAST</name>
<feature type="signal peptide" evidence="2">
    <location>
        <begin position="1"/>
        <end position="24"/>
    </location>
</feature>
<dbReference type="PANTHER" id="PTHR43628">
    <property type="entry name" value="ACTIVATOR OF C KINASE PROTEIN 1-RELATED"/>
    <property type="match status" value="1"/>
</dbReference>
<keyword evidence="4" id="KW-1185">Reference proteome</keyword>
<dbReference type="PROSITE" id="PS51257">
    <property type="entry name" value="PROKAR_LIPOPROTEIN"/>
    <property type="match status" value="1"/>
</dbReference>
<dbReference type="InterPro" id="IPR006597">
    <property type="entry name" value="Sel1-like"/>
</dbReference>
<dbReference type="AlphaFoldDB" id="A0A9X4PC26"/>
<sequence>MKKSVITLSIIFLVTACSSNTELAFQYYKEKNYPKAFNYYVKAAETEPNSHNHINLGYFYQNGLGTEKNIELAEYWYKQAIRKYNANLARINLGWLYIQDKSPRDCSTGLNYLFNSINPNTQYILDDLKDYFGFNGFYPLKPTNLPFGNMTQGEQLAYAGILMGKVGLGSFQDIQYLTSQYATQNHANAIENQYIEQQNQKIYQHLLTQCQNKVW</sequence>
<dbReference type="Pfam" id="PF08238">
    <property type="entry name" value="Sel1"/>
    <property type="match status" value="3"/>
</dbReference>
<evidence type="ECO:0000313" key="3">
    <source>
        <dbReference type="EMBL" id="MDG6894811.1"/>
    </source>
</evidence>
<comment type="caution">
    <text evidence="3">The sequence shown here is derived from an EMBL/GenBank/DDBJ whole genome shotgun (WGS) entry which is preliminary data.</text>
</comment>
<dbReference type="Proteomes" id="UP001155500">
    <property type="component" value="Unassembled WGS sequence"/>
</dbReference>
<evidence type="ECO:0000313" key="4">
    <source>
        <dbReference type="Proteomes" id="UP001155500"/>
    </source>
</evidence>
<reference evidence="3" key="1">
    <citation type="submission" date="2016-03" db="EMBL/GenBank/DDBJ databases">
        <title>Co-evolution between Pasteurellaceae and their hosts.</title>
        <authorList>
            <person name="Hansen M.J."/>
            <person name="Bojesen A.M."/>
            <person name="Planet P."/>
        </authorList>
    </citation>
    <scope>NUCLEOTIDE SEQUENCE</scope>
    <source>
        <strain evidence="3">146/S8/89</strain>
    </source>
</reference>
<accession>A0A9X4PC26</accession>
<dbReference type="PROSITE" id="PS50005">
    <property type="entry name" value="TPR"/>
    <property type="match status" value="1"/>
</dbReference>
<dbReference type="PANTHER" id="PTHR43628:SF1">
    <property type="entry name" value="CHITIN SYNTHASE REGULATORY FACTOR 2-RELATED"/>
    <property type="match status" value="1"/>
</dbReference>
<dbReference type="SUPFAM" id="SSF81901">
    <property type="entry name" value="HCP-like"/>
    <property type="match status" value="1"/>
</dbReference>
<dbReference type="RefSeq" id="WP_279572271.1">
    <property type="nucleotide sequence ID" value="NZ_LWID01000001.1"/>
</dbReference>
<dbReference type="InterPro" id="IPR011990">
    <property type="entry name" value="TPR-like_helical_dom_sf"/>
</dbReference>
<dbReference type="InterPro" id="IPR052945">
    <property type="entry name" value="Mitotic_Regulator"/>
</dbReference>
<keyword evidence="2" id="KW-0732">Signal</keyword>